<dbReference type="EMBL" id="CAJVPZ010001753">
    <property type="protein sequence ID" value="CAG8499169.1"/>
    <property type="molecule type" value="Genomic_DNA"/>
</dbReference>
<dbReference type="AlphaFoldDB" id="A0A9N8ZL38"/>
<proteinExistence type="predicted"/>
<dbReference type="SUPFAM" id="SSF52047">
    <property type="entry name" value="RNI-like"/>
    <property type="match status" value="1"/>
</dbReference>
<dbReference type="OrthoDB" id="2322452at2759"/>
<accession>A0A9N8ZL38</accession>
<reference evidence="1" key="1">
    <citation type="submission" date="2021-06" db="EMBL/GenBank/DDBJ databases">
        <authorList>
            <person name="Kallberg Y."/>
            <person name="Tangrot J."/>
            <person name="Rosling A."/>
        </authorList>
    </citation>
    <scope>NUCLEOTIDE SEQUENCE</scope>
    <source>
        <strain evidence="1">IN212</strain>
    </source>
</reference>
<comment type="caution">
    <text evidence="1">The sequence shown here is derived from an EMBL/GenBank/DDBJ whole genome shotgun (WGS) entry which is preliminary data.</text>
</comment>
<name>A0A9N8ZL38_9GLOM</name>
<protein>
    <submittedName>
        <fullName evidence="1">2911_t:CDS:1</fullName>
    </submittedName>
</protein>
<dbReference type="Proteomes" id="UP000789396">
    <property type="component" value="Unassembled WGS sequence"/>
</dbReference>
<organism evidence="1 2">
    <name type="scientific">Racocetra fulgida</name>
    <dbReference type="NCBI Taxonomy" id="60492"/>
    <lineage>
        <taxon>Eukaryota</taxon>
        <taxon>Fungi</taxon>
        <taxon>Fungi incertae sedis</taxon>
        <taxon>Mucoromycota</taxon>
        <taxon>Glomeromycotina</taxon>
        <taxon>Glomeromycetes</taxon>
        <taxon>Diversisporales</taxon>
        <taxon>Gigasporaceae</taxon>
        <taxon>Racocetra</taxon>
    </lineage>
</organism>
<evidence type="ECO:0000313" key="1">
    <source>
        <dbReference type="EMBL" id="CAG8499169.1"/>
    </source>
</evidence>
<evidence type="ECO:0000313" key="2">
    <source>
        <dbReference type="Proteomes" id="UP000789396"/>
    </source>
</evidence>
<keyword evidence="2" id="KW-1185">Reference proteome</keyword>
<gene>
    <name evidence="1" type="ORF">RFULGI_LOCUS2353</name>
</gene>
<sequence length="481" mass="55726">MNRGYSYITLTDFPGECLYEIFLYLKNDNDSLFNYYALDIWLSYGLEYEYEPPTLRHVLSTEVYNLLFTHCKSLWNLRIGQWDDEYSVMDIAQIVRAPQTLSTLRHFELCGDFDWLTYEDLDNLSNILTIMSHFTFDLQSLKIDMSLDEDKCLLKRLRRLIKAQSALKSFTYSQKHGCVMDTKSIMTALTTQSKNLVNLVLDDIPLNMACLKFLEKFNNLKTIQFMFCNIKSSEVNYCKDTGKLIDVVPDEDDAEGNGDEPWKLNVEKLVFLKNNFRQMTINLVKMTHTTLRELTVDRATVELLTEITQRCVNLVYLAIGISSIPIDELYRISSMKLEVLVIGWNLSNTENIELSKEECEKLGKFLPTSLHHLYIDFPMTPSQLEVVLHNCVMPPIISLKFGLLDFEKCAIATLKRAKETNGFQEVRIVRPTLKAVTMIEKILQKERWENSLIRMVGFGRIIGIKVGIEREEPFGACEIQH</sequence>